<accession>A0A0C4DLZ4</accession>
<evidence type="ECO:0000313" key="4">
    <source>
        <dbReference type="EnsemblFungi" id="MAPG_00796T0"/>
    </source>
</evidence>
<organism evidence="4 5">
    <name type="scientific">Magnaporthiopsis poae (strain ATCC 64411 / 73-15)</name>
    <name type="common">Kentucky bluegrass fungus</name>
    <name type="synonym">Magnaporthe poae</name>
    <dbReference type="NCBI Taxonomy" id="644358"/>
    <lineage>
        <taxon>Eukaryota</taxon>
        <taxon>Fungi</taxon>
        <taxon>Dikarya</taxon>
        <taxon>Ascomycota</taxon>
        <taxon>Pezizomycotina</taxon>
        <taxon>Sordariomycetes</taxon>
        <taxon>Sordariomycetidae</taxon>
        <taxon>Magnaporthales</taxon>
        <taxon>Magnaporthaceae</taxon>
        <taxon>Magnaporthiopsis</taxon>
    </lineage>
</organism>
<evidence type="ECO:0000256" key="1">
    <source>
        <dbReference type="SAM" id="MobiDB-lite"/>
    </source>
</evidence>
<keyword evidence="2" id="KW-1133">Transmembrane helix</keyword>
<dbReference type="OMA" id="VAAWIWS"/>
<dbReference type="eggNOG" id="ENOG502SHU3">
    <property type="taxonomic scope" value="Eukaryota"/>
</dbReference>
<keyword evidence="5" id="KW-1185">Reference proteome</keyword>
<keyword evidence="2" id="KW-0472">Membrane</keyword>
<evidence type="ECO:0000256" key="2">
    <source>
        <dbReference type="SAM" id="Phobius"/>
    </source>
</evidence>
<dbReference type="AlphaFoldDB" id="A0A0C4DLZ4"/>
<protein>
    <recommendedName>
        <fullName evidence="6">Peroxin 22-like protein</fullName>
    </recommendedName>
</protein>
<dbReference type="STRING" id="644358.A0A0C4DLZ4"/>
<reference evidence="4" key="5">
    <citation type="submission" date="2015-06" db="UniProtKB">
        <authorList>
            <consortium name="EnsemblFungi"/>
        </authorList>
    </citation>
    <scope>IDENTIFICATION</scope>
    <source>
        <strain evidence="4">ATCC 64411</strain>
    </source>
</reference>
<dbReference type="Proteomes" id="UP000011715">
    <property type="component" value="Unassembled WGS sequence"/>
</dbReference>
<reference evidence="4" key="4">
    <citation type="journal article" date="2015" name="G3 (Bethesda)">
        <title>Genome sequences of three phytopathogenic species of the Magnaporthaceae family of fungi.</title>
        <authorList>
            <person name="Okagaki L.H."/>
            <person name="Nunes C.C."/>
            <person name="Sailsbery J."/>
            <person name="Clay B."/>
            <person name="Brown D."/>
            <person name="John T."/>
            <person name="Oh Y."/>
            <person name="Young N."/>
            <person name="Fitzgerald M."/>
            <person name="Haas B.J."/>
            <person name="Zeng Q."/>
            <person name="Young S."/>
            <person name="Adiconis X."/>
            <person name="Fan L."/>
            <person name="Levin J.Z."/>
            <person name="Mitchell T.K."/>
            <person name="Okubara P.A."/>
            <person name="Farman M.L."/>
            <person name="Kohn L.M."/>
            <person name="Birren B."/>
            <person name="Ma L.-J."/>
            <person name="Dean R.A."/>
        </authorList>
    </citation>
    <scope>NUCLEOTIDE SEQUENCE</scope>
    <source>
        <strain evidence="4">ATCC 64411 / 73-15</strain>
    </source>
</reference>
<evidence type="ECO:0008006" key="6">
    <source>
        <dbReference type="Google" id="ProtNLM"/>
    </source>
</evidence>
<keyword evidence="2" id="KW-0812">Transmembrane</keyword>
<reference evidence="3" key="1">
    <citation type="submission" date="2010-05" db="EMBL/GenBank/DDBJ databases">
        <title>The Genome Sequence of Magnaporthe poae strain ATCC 64411.</title>
        <authorList>
            <consortium name="The Broad Institute Genome Sequencing Platform"/>
            <consortium name="Broad Institute Genome Sequencing Center for Infectious Disease"/>
            <person name="Ma L.-J."/>
            <person name="Dead R."/>
            <person name="Young S."/>
            <person name="Zeng Q."/>
            <person name="Koehrsen M."/>
            <person name="Alvarado L."/>
            <person name="Berlin A."/>
            <person name="Chapman S.B."/>
            <person name="Chen Z."/>
            <person name="Freedman E."/>
            <person name="Gellesch M."/>
            <person name="Goldberg J."/>
            <person name="Griggs A."/>
            <person name="Gujja S."/>
            <person name="Heilman E.R."/>
            <person name="Heiman D."/>
            <person name="Hepburn T."/>
            <person name="Howarth C."/>
            <person name="Jen D."/>
            <person name="Larson L."/>
            <person name="Mehta T."/>
            <person name="Neiman D."/>
            <person name="Pearson M."/>
            <person name="Roberts A."/>
            <person name="Saif S."/>
            <person name="Shea T."/>
            <person name="Shenoy N."/>
            <person name="Sisk P."/>
            <person name="Stolte C."/>
            <person name="Sykes S."/>
            <person name="Walk T."/>
            <person name="White J."/>
            <person name="Yandava C."/>
            <person name="Haas B."/>
            <person name="Nusbaum C."/>
            <person name="Birren B."/>
        </authorList>
    </citation>
    <scope>NUCLEOTIDE SEQUENCE</scope>
    <source>
        <strain evidence="3">ATCC 64411</strain>
    </source>
</reference>
<feature type="compositionally biased region" description="Basic and acidic residues" evidence="1">
    <location>
        <begin position="169"/>
        <end position="183"/>
    </location>
</feature>
<evidence type="ECO:0000313" key="5">
    <source>
        <dbReference type="Proteomes" id="UP000011715"/>
    </source>
</evidence>
<feature type="region of interest" description="Disordered" evidence="1">
    <location>
        <begin position="169"/>
        <end position="204"/>
    </location>
</feature>
<name>A0A0C4DLZ4_MAGP6</name>
<evidence type="ECO:0000313" key="3">
    <source>
        <dbReference type="EMBL" id="KLU81712.1"/>
    </source>
</evidence>
<reference evidence="3" key="3">
    <citation type="submission" date="2011-03" db="EMBL/GenBank/DDBJ databases">
        <title>Annotation of Magnaporthe poae ATCC 64411.</title>
        <authorList>
            <person name="Ma L.-J."/>
            <person name="Dead R."/>
            <person name="Young S.K."/>
            <person name="Zeng Q."/>
            <person name="Gargeya S."/>
            <person name="Fitzgerald M."/>
            <person name="Haas B."/>
            <person name="Abouelleil A."/>
            <person name="Alvarado L."/>
            <person name="Arachchi H.M."/>
            <person name="Berlin A."/>
            <person name="Brown A."/>
            <person name="Chapman S.B."/>
            <person name="Chen Z."/>
            <person name="Dunbar C."/>
            <person name="Freedman E."/>
            <person name="Gearin G."/>
            <person name="Gellesch M."/>
            <person name="Goldberg J."/>
            <person name="Griggs A."/>
            <person name="Gujja S."/>
            <person name="Heiman D."/>
            <person name="Howarth C."/>
            <person name="Larson L."/>
            <person name="Lui A."/>
            <person name="MacDonald P.J.P."/>
            <person name="Mehta T."/>
            <person name="Montmayeur A."/>
            <person name="Murphy C."/>
            <person name="Neiman D."/>
            <person name="Pearson M."/>
            <person name="Priest M."/>
            <person name="Roberts A."/>
            <person name="Saif S."/>
            <person name="Shea T."/>
            <person name="Shenoy N."/>
            <person name="Sisk P."/>
            <person name="Stolte C."/>
            <person name="Sykes S."/>
            <person name="Yandava C."/>
            <person name="Wortman J."/>
            <person name="Nusbaum C."/>
            <person name="Birren B."/>
        </authorList>
    </citation>
    <scope>NUCLEOTIDE SEQUENCE</scope>
    <source>
        <strain evidence="3">ATCC 64411</strain>
    </source>
</reference>
<gene>
    <name evidence="3" type="ORF">MAPG_00796</name>
</gene>
<feature type="compositionally biased region" description="Low complexity" evidence="1">
    <location>
        <begin position="113"/>
        <end position="125"/>
    </location>
</feature>
<sequence length="430" mass="46010">MSSPYDNRGSSRRHGVWSHWVPLALTVTVATVGVAAWVWSQRSDDEDEGGLPQQQQQQQPPPQHPQHTDIDYNNADYGDNPPYGATNRSVAGHQTGVSRPSGGFPPDVKPGEESGAGWGSSVSGALRRTPSPRQFFDSAGKTVAAGMAAAGAAVGSALAAIREEDKGAYADHETWSEEADAKKKVTPPPRAAGSSGTSSSSKRRKTVTIIVSADTHLDDMDADGFIEHASILSHIPKNIDYSKIKLFVLIYAPGLKDTAVEASTGELPPASLSSSFTNIDHAQAQSPKDEKSPILNTSSNSPGFNAIYSQALALVEKETMVLPFTSSTGHSHILRHLQPDVVYLQESLSGDNGSIVTQLQTWLSKDIILVVGAESGDGGLADSESEAERPSAEVKKWWQREERVGRGRGVIVVDGMRVGDDWGRRVQGRE</sequence>
<proteinExistence type="predicted"/>
<dbReference type="VEuPathDB" id="FungiDB:MAPG_00796"/>
<feature type="compositionally biased region" description="Low complexity" evidence="1">
    <location>
        <begin position="191"/>
        <end position="200"/>
    </location>
</feature>
<dbReference type="OrthoDB" id="5327700at2759"/>
<dbReference type="EMBL" id="ADBL01000186">
    <property type="status" value="NOT_ANNOTATED_CDS"/>
    <property type="molecule type" value="Genomic_DNA"/>
</dbReference>
<dbReference type="EnsemblFungi" id="MAPG_00796T0">
    <property type="protein sequence ID" value="MAPG_00796T0"/>
    <property type="gene ID" value="MAPG_00796"/>
</dbReference>
<dbReference type="EMBL" id="GL876966">
    <property type="protein sequence ID" value="KLU81712.1"/>
    <property type="molecule type" value="Genomic_DNA"/>
</dbReference>
<feature type="transmembrane region" description="Helical" evidence="2">
    <location>
        <begin position="20"/>
        <end position="39"/>
    </location>
</feature>
<reference evidence="5" key="2">
    <citation type="submission" date="2010-05" db="EMBL/GenBank/DDBJ databases">
        <title>The genome sequence of Magnaporthe poae strain ATCC 64411.</title>
        <authorList>
            <person name="Ma L.-J."/>
            <person name="Dead R."/>
            <person name="Young S."/>
            <person name="Zeng Q."/>
            <person name="Koehrsen M."/>
            <person name="Alvarado L."/>
            <person name="Berlin A."/>
            <person name="Chapman S.B."/>
            <person name="Chen Z."/>
            <person name="Freedman E."/>
            <person name="Gellesch M."/>
            <person name="Goldberg J."/>
            <person name="Griggs A."/>
            <person name="Gujja S."/>
            <person name="Heilman E.R."/>
            <person name="Heiman D."/>
            <person name="Hepburn T."/>
            <person name="Howarth C."/>
            <person name="Jen D."/>
            <person name="Larson L."/>
            <person name="Mehta T."/>
            <person name="Neiman D."/>
            <person name="Pearson M."/>
            <person name="Roberts A."/>
            <person name="Saif S."/>
            <person name="Shea T."/>
            <person name="Shenoy N."/>
            <person name="Sisk P."/>
            <person name="Stolte C."/>
            <person name="Sykes S."/>
            <person name="Walk T."/>
            <person name="White J."/>
            <person name="Yandava C."/>
            <person name="Haas B."/>
            <person name="Nusbaum C."/>
            <person name="Birren B."/>
        </authorList>
    </citation>
    <scope>NUCLEOTIDE SEQUENCE [LARGE SCALE GENOMIC DNA]</scope>
    <source>
        <strain evidence="5">ATCC 64411 / 73-15</strain>
    </source>
</reference>
<feature type="region of interest" description="Disordered" evidence="1">
    <location>
        <begin position="42"/>
        <end position="133"/>
    </location>
</feature>